<organism evidence="1 2">
    <name type="scientific">Vespula pensylvanica</name>
    <name type="common">Western yellow jacket</name>
    <name type="synonym">Wasp</name>
    <dbReference type="NCBI Taxonomy" id="30213"/>
    <lineage>
        <taxon>Eukaryota</taxon>
        <taxon>Metazoa</taxon>
        <taxon>Ecdysozoa</taxon>
        <taxon>Arthropoda</taxon>
        <taxon>Hexapoda</taxon>
        <taxon>Insecta</taxon>
        <taxon>Pterygota</taxon>
        <taxon>Neoptera</taxon>
        <taxon>Endopterygota</taxon>
        <taxon>Hymenoptera</taxon>
        <taxon>Apocrita</taxon>
        <taxon>Aculeata</taxon>
        <taxon>Vespoidea</taxon>
        <taxon>Vespidae</taxon>
        <taxon>Vespinae</taxon>
        <taxon>Vespula</taxon>
    </lineage>
</organism>
<dbReference type="Proteomes" id="UP000600918">
    <property type="component" value="Unassembled WGS sequence"/>
</dbReference>
<comment type="caution">
    <text evidence="1">The sequence shown here is derived from an EMBL/GenBank/DDBJ whole genome shotgun (WGS) entry which is preliminary data.</text>
</comment>
<accession>A0A834KD18</accession>
<evidence type="ECO:0000313" key="1">
    <source>
        <dbReference type="EMBL" id="KAF7404488.1"/>
    </source>
</evidence>
<evidence type="ECO:0000313" key="2">
    <source>
        <dbReference type="Proteomes" id="UP000600918"/>
    </source>
</evidence>
<reference evidence="1" key="1">
    <citation type="journal article" date="2020" name="G3 (Bethesda)">
        <title>High-Quality Assemblies for Three Invasive Social Wasps from the &lt;i&gt;Vespula&lt;/i&gt; Genus.</title>
        <authorList>
            <person name="Harrop T.W.R."/>
            <person name="Guhlin J."/>
            <person name="McLaughlin G.M."/>
            <person name="Permina E."/>
            <person name="Stockwell P."/>
            <person name="Gilligan J."/>
            <person name="Le Lec M.F."/>
            <person name="Gruber M.A.M."/>
            <person name="Quinn O."/>
            <person name="Lovegrove M."/>
            <person name="Duncan E.J."/>
            <person name="Remnant E.J."/>
            <person name="Van Eeckhoven J."/>
            <person name="Graham B."/>
            <person name="Knapp R.A."/>
            <person name="Langford K.W."/>
            <person name="Kronenberg Z."/>
            <person name="Press M.O."/>
            <person name="Eacker S.M."/>
            <person name="Wilson-Rankin E.E."/>
            <person name="Purcell J."/>
            <person name="Lester P.J."/>
            <person name="Dearden P.K."/>
        </authorList>
    </citation>
    <scope>NUCLEOTIDE SEQUENCE</scope>
    <source>
        <strain evidence="1">Volc-1</strain>
    </source>
</reference>
<gene>
    <name evidence="1" type="ORF">H0235_015182</name>
</gene>
<dbReference type="EMBL" id="JACSDY010000016">
    <property type="protein sequence ID" value="KAF7404488.1"/>
    <property type="molecule type" value="Genomic_DNA"/>
</dbReference>
<name>A0A834KD18_VESPE</name>
<dbReference type="AlphaFoldDB" id="A0A834KD18"/>
<keyword evidence="2" id="KW-1185">Reference proteome</keyword>
<proteinExistence type="predicted"/>
<sequence length="482" mass="56862">MLEQYFIVVLIAEEDAIDIFSSFYICRYPNSEKIVSLLDSATNKVTKLDYSVKPGNFDEVEHLWEFLVHFEFVAKVNCRNESAKVIALASYLSERMRAILEIARDPGKTSETNFSRSVQQFRTETIEESNLVKLVCWSCGQKKHFQLEYMKTVLIKNLIDSSIRFKGYVNGRACISFLDTGVWYNEFKIRLLERNPLTGMRLHYPTGEVSLAKEELKSLIKLGEFSEKLFLVIANIVDDYILGWDFLLKTDLVERDHRRYCCRKQRNCGIHCRANRFSPYKTSSCLFKRKIRSDYRGYKDSWDMYRRIFKLLDLSSDLERRTVPGGFVFITENKTRRTFENILENLQEIFAKLRMVGLKENHTTTQLGYPDSHAKRVNVIFVLNEIHWRNGQIQYGGLFLEMKNLETIGSKRMRKLLTLWDSLFIERNIKIKNTSEEVPDSSIGRCSNVNRTLEKIRKRYYWDGYFRRWLKDVVVQFSNAEI</sequence>
<protein>
    <submittedName>
        <fullName evidence="1">Uncharacterized protein</fullName>
    </submittedName>
</protein>